<dbReference type="GeneID" id="78297419"/>
<dbReference type="AlphaFoldDB" id="A0A2U1B996"/>
<dbReference type="Proteomes" id="UP000576225">
    <property type="component" value="Unassembled WGS sequence"/>
</dbReference>
<evidence type="ECO:0000313" key="1">
    <source>
        <dbReference type="EMBL" id="NMD89414.1"/>
    </source>
</evidence>
<evidence type="ECO:0000313" key="4">
    <source>
        <dbReference type="Proteomes" id="UP000576225"/>
    </source>
</evidence>
<keyword evidence="3" id="KW-1185">Reference proteome</keyword>
<gene>
    <name evidence="2" type="ORF">C8D82_103154</name>
    <name evidence="1" type="ORF">HF882_22785</name>
</gene>
<dbReference type="CDD" id="cd00093">
    <property type="entry name" value="HTH_XRE"/>
    <property type="match status" value="1"/>
</dbReference>
<dbReference type="Proteomes" id="UP000245959">
    <property type="component" value="Unassembled WGS sequence"/>
</dbReference>
<reference evidence="1 4" key="2">
    <citation type="submission" date="2020-04" db="EMBL/GenBank/DDBJ databases">
        <authorList>
            <person name="Hitch T.C.A."/>
            <person name="Wylensek D."/>
            <person name="Clavel T."/>
        </authorList>
    </citation>
    <scope>NUCLEOTIDE SEQUENCE [LARGE SCALE GENOMIC DNA]</scope>
    <source>
        <strain evidence="1 4">COR2-253-APC-1A</strain>
    </source>
</reference>
<evidence type="ECO:0000313" key="2">
    <source>
        <dbReference type="EMBL" id="PVY45240.1"/>
    </source>
</evidence>
<comment type="caution">
    <text evidence="2">The sequence shown here is derived from an EMBL/GenBank/DDBJ whole genome shotgun (WGS) entry which is preliminary data.</text>
</comment>
<proteinExistence type="predicted"/>
<accession>A0A2U1B996</accession>
<dbReference type="EMBL" id="JABAEW010000121">
    <property type="protein sequence ID" value="NMD89414.1"/>
    <property type="molecule type" value="Genomic_DNA"/>
</dbReference>
<protein>
    <submittedName>
        <fullName evidence="1">Helix-turn-helix transcriptional regulator</fullName>
    </submittedName>
</protein>
<name>A0A2U1B996_9BACT</name>
<reference evidence="2 3" key="1">
    <citation type="submission" date="2018-04" db="EMBL/GenBank/DDBJ databases">
        <title>Genomic Encyclopedia of Type Strains, Phase IV (KMG-IV): sequencing the most valuable type-strain genomes for metagenomic binning, comparative biology and taxonomic classification.</title>
        <authorList>
            <person name="Goeker M."/>
        </authorList>
    </citation>
    <scope>NUCLEOTIDE SEQUENCE [LARGE SCALE GENOMIC DNA]</scope>
    <source>
        <strain evidence="2 3">DSM 14823</strain>
    </source>
</reference>
<dbReference type="SUPFAM" id="SSF47413">
    <property type="entry name" value="lambda repressor-like DNA-binding domains"/>
    <property type="match status" value="1"/>
</dbReference>
<dbReference type="GO" id="GO:0003677">
    <property type="term" value="F:DNA binding"/>
    <property type="evidence" value="ECO:0007669"/>
    <property type="project" value="InterPro"/>
</dbReference>
<dbReference type="InterPro" id="IPR010982">
    <property type="entry name" value="Lambda_DNA-bd_dom_sf"/>
</dbReference>
<dbReference type="EMBL" id="QEKH01000003">
    <property type="protein sequence ID" value="PVY45240.1"/>
    <property type="molecule type" value="Genomic_DNA"/>
</dbReference>
<evidence type="ECO:0000313" key="3">
    <source>
        <dbReference type="Proteomes" id="UP000245959"/>
    </source>
</evidence>
<sequence length="121" mass="13536">MTEQNFSDALWEAYRRAGTQQCLAKQIGIPQSTIAGYFSGRYSIGNMTVSTLIKLFPDMAIDFWGSDTFDEEPMRDELLEIFDSLGPRDRARCLALLAAHFGDKLREEPQPAKKVAGSQVS</sequence>
<dbReference type="RefSeq" id="WP_133245038.1">
    <property type="nucleotide sequence ID" value="NZ_CABMMC010000020.1"/>
</dbReference>
<organism evidence="2 3">
    <name type="scientific">Victivallis vadensis</name>
    <dbReference type="NCBI Taxonomy" id="172901"/>
    <lineage>
        <taxon>Bacteria</taxon>
        <taxon>Pseudomonadati</taxon>
        <taxon>Lentisphaerota</taxon>
        <taxon>Lentisphaeria</taxon>
        <taxon>Victivallales</taxon>
        <taxon>Victivallaceae</taxon>
        <taxon>Victivallis</taxon>
    </lineage>
</organism>
<dbReference type="InterPro" id="IPR001387">
    <property type="entry name" value="Cro/C1-type_HTH"/>
</dbReference>